<dbReference type="Proteomes" id="UP001345013">
    <property type="component" value="Unassembled WGS sequence"/>
</dbReference>
<sequence>MCASNNIQLDANYVRVLFDHTIEVNVEDQACAGDQQISLAKNLQIPGSQQSVVGRKFLKKFRYERTSTRRPEPGEYAMLSLLHPEQGNPFVERFWVVDDSGMDIQLSRDALLRVTALWSPGAWISVPQCMLKEIITFDSMVDSPINRCSL</sequence>
<name>A0ABR0KEA8_9EURO</name>
<proteinExistence type="predicted"/>
<accession>A0ABR0KEA8</accession>
<dbReference type="EMBL" id="JAVRRG010000035">
    <property type="protein sequence ID" value="KAK5094329.1"/>
    <property type="molecule type" value="Genomic_DNA"/>
</dbReference>
<comment type="caution">
    <text evidence="1">The sequence shown here is derived from an EMBL/GenBank/DDBJ whole genome shotgun (WGS) entry which is preliminary data.</text>
</comment>
<protein>
    <submittedName>
        <fullName evidence="1">Uncharacterized protein</fullName>
    </submittedName>
</protein>
<gene>
    <name evidence="1" type="ORF">LTR24_003704</name>
</gene>
<reference evidence="1 2" key="1">
    <citation type="submission" date="2023-08" db="EMBL/GenBank/DDBJ databases">
        <title>Black Yeasts Isolated from many extreme environments.</title>
        <authorList>
            <person name="Coleine C."/>
            <person name="Stajich J.E."/>
            <person name="Selbmann L."/>
        </authorList>
    </citation>
    <scope>NUCLEOTIDE SEQUENCE [LARGE SCALE GENOMIC DNA]</scope>
    <source>
        <strain evidence="1 2">CCFEE 5885</strain>
    </source>
</reference>
<evidence type="ECO:0000313" key="2">
    <source>
        <dbReference type="Proteomes" id="UP001345013"/>
    </source>
</evidence>
<organism evidence="1 2">
    <name type="scientific">Lithohypha guttulata</name>
    <dbReference type="NCBI Taxonomy" id="1690604"/>
    <lineage>
        <taxon>Eukaryota</taxon>
        <taxon>Fungi</taxon>
        <taxon>Dikarya</taxon>
        <taxon>Ascomycota</taxon>
        <taxon>Pezizomycotina</taxon>
        <taxon>Eurotiomycetes</taxon>
        <taxon>Chaetothyriomycetidae</taxon>
        <taxon>Chaetothyriales</taxon>
        <taxon>Trichomeriaceae</taxon>
        <taxon>Lithohypha</taxon>
    </lineage>
</organism>
<keyword evidence="2" id="KW-1185">Reference proteome</keyword>
<evidence type="ECO:0000313" key="1">
    <source>
        <dbReference type="EMBL" id="KAK5094329.1"/>
    </source>
</evidence>